<reference evidence="5" key="1">
    <citation type="submission" date="2015-06" db="EMBL/GenBank/DDBJ databases">
        <title>Expansion of signal transduction pathways in fungi by whole-genome duplication.</title>
        <authorList>
            <consortium name="DOE Joint Genome Institute"/>
            <person name="Corrochano L.M."/>
            <person name="Kuo A."/>
            <person name="Marcet-Houben M."/>
            <person name="Polaino S."/>
            <person name="Salamov A."/>
            <person name="Villalobos J.M."/>
            <person name="Alvarez M.I."/>
            <person name="Avalos J."/>
            <person name="Benito E.P."/>
            <person name="Benoit I."/>
            <person name="Burger G."/>
            <person name="Camino L.P."/>
            <person name="Canovas D."/>
            <person name="Cerda-Olmedo E."/>
            <person name="Cheng J.-F."/>
            <person name="Dominguez A."/>
            <person name="Elias M."/>
            <person name="Eslava A.P."/>
            <person name="Glaser F."/>
            <person name="Grimwood J."/>
            <person name="Gutierrez G."/>
            <person name="Heitman J."/>
            <person name="Henrissat B."/>
            <person name="Iturriaga E.A."/>
            <person name="Lang B.F."/>
            <person name="Lavin J.L."/>
            <person name="Lee S."/>
            <person name="Li W."/>
            <person name="Lindquist E."/>
            <person name="Lopez-Garcia S."/>
            <person name="Luque E.M."/>
            <person name="Marcos A.T."/>
            <person name="Martin J."/>
            <person name="McCluskey K."/>
            <person name="Medina H.R."/>
            <person name="Miralles-Duran A."/>
            <person name="Miyazaki A."/>
            <person name="Munoz-Torres E."/>
            <person name="Oguiza J.A."/>
            <person name="Ohm R."/>
            <person name="Olmedo M."/>
            <person name="Orejas M."/>
            <person name="Ortiz-Castellanos L."/>
            <person name="Pisabarro A.G."/>
            <person name="Rodriguez-Romero J."/>
            <person name="Ruiz-Herrera J."/>
            <person name="Ruiz-Vazquez R."/>
            <person name="Sanz C."/>
            <person name="Schackwitz W."/>
            <person name="Schmutz J."/>
            <person name="Shahriari M."/>
            <person name="Shelest E."/>
            <person name="Silva-Franco F."/>
            <person name="Soanes D."/>
            <person name="Syed K."/>
            <person name="Tagua V.G."/>
            <person name="Talbot N.J."/>
            <person name="Thon M."/>
            <person name="De vries R.P."/>
            <person name="Wiebenga A."/>
            <person name="Yadav J.S."/>
            <person name="Braun E.L."/>
            <person name="Baker S."/>
            <person name="Garre V."/>
            <person name="Horwitz B."/>
            <person name="Torres-Martinez S."/>
            <person name="Idnurm A."/>
            <person name="Herrera-Estrella A."/>
            <person name="Gabaldon T."/>
            <person name="Grigoriev I.V."/>
        </authorList>
    </citation>
    <scope>NUCLEOTIDE SEQUENCE [LARGE SCALE GENOMIC DNA]</scope>
    <source>
        <strain evidence="5">NRRL 1555(-)</strain>
    </source>
</reference>
<dbReference type="Pfam" id="PF02014">
    <property type="entry name" value="Reeler"/>
    <property type="match status" value="1"/>
</dbReference>
<gene>
    <name evidence="4" type="ORF">PHYBLDRAFT_138444</name>
</gene>
<proteinExistence type="predicted"/>
<dbReference type="AlphaFoldDB" id="A0A167R5I5"/>
<sequence length="282" mass="31403">MAATCRSWYGIFVLIVMASYTMAYPSAPGACDVELMATQGHGPSQSTCDQCYTINIIPITSPNSLLTVQITGPVKYQGILLQVKNELNQTVGMFTDYSDSDFAPVACDDEAGDENFGVLGHSNPSPKSWPFNVGWTIETIQSKTQLRVQGMVVIDYDNYHVLPETPFKIKRVPTISKPTTSTLDTSTVLEDLPTKDKNYPTLIDKEDPFVTLHTPTPTLIVEAPQFVKPKQPNQLFFQVLCLVFGMYLIMSFGRCQYRRKKRSLTTSSVDQEAQQSLVSKYA</sequence>
<dbReference type="InParanoid" id="A0A167R5I5"/>
<keyword evidence="1" id="KW-0472">Membrane</keyword>
<dbReference type="EMBL" id="KV440971">
    <property type="protein sequence ID" value="OAD80889.1"/>
    <property type="molecule type" value="Genomic_DNA"/>
</dbReference>
<evidence type="ECO:0000313" key="5">
    <source>
        <dbReference type="Proteomes" id="UP000077315"/>
    </source>
</evidence>
<feature type="signal peptide" evidence="2">
    <location>
        <begin position="1"/>
        <end position="23"/>
    </location>
</feature>
<keyword evidence="2" id="KW-0732">Signal</keyword>
<organism evidence="4 5">
    <name type="scientific">Phycomyces blakesleeanus (strain ATCC 8743b / DSM 1359 / FGSC 10004 / NBRC 33097 / NRRL 1555)</name>
    <dbReference type="NCBI Taxonomy" id="763407"/>
    <lineage>
        <taxon>Eukaryota</taxon>
        <taxon>Fungi</taxon>
        <taxon>Fungi incertae sedis</taxon>
        <taxon>Mucoromycota</taxon>
        <taxon>Mucoromycotina</taxon>
        <taxon>Mucoromycetes</taxon>
        <taxon>Mucorales</taxon>
        <taxon>Phycomycetaceae</taxon>
        <taxon>Phycomyces</taxon>
    </lineage>
</organism>
<feature type="transmembrane region" description="Helical" evidence="1">
    <location>
        <begin position="235"/>
        <end position="253"/>
    </location>
</feature>
<evidence type="ECO:0000256" key="1">
    <source>
        <dbReference type="SAM" id="Phobius"/>
    </source>
</evidence>
<keyword evidence="5" id="KW-1185">Reference proteome</keyword>
<evidence type="ECO:0000313" key="4">
    <source>
        <dbReference type="EMBL" id="OAD80889.1"/>
    </source>
</evidence>
<feature type="domain" description="Reelin" evidence="3">
    <location>
        <begin position="40"/>
        <end position="161"/>
    </location>
</feature>
<dbReference type="OrthoDB" id="2269205at2759"/>
<name>A0A167R5I5_PHYB8</name>
<dbReference type="RefSeq" id="XP_018298929.1">
    <property type="nucleotide sequence ID" value="XM_018430004.1"/>
</dbReference>
<dbReference type="VEuPathDB" id="FungiDB:PHYBLDRAFT_138444"/>
<dbReference type="InterPro" id="IPR002861">
    <property type="entry name" value="Reeler_dom"/>
</dbReference>
<evidence type="ECO:0000256" key="2">
    <source>
        <dbReference type="SAM" id="SignalP"/>
    </source>
</evidence>
<keyword evidence="1" id="KW-0812">Transmembrane</keyword>
<evidence type="ECO:0000259" key="3">
    <source>
        <dbReference type="Pfam" id="PF02014"/>
    </source>
</evidence>
<keyword evidence="1" id="KW-1133">Transmembrane helix</keyword>
<dbReference type="Proteomes" id="UP000077315">
    <property type="component" value="Unassembled WGS sequence"/>
</dbReference>
<accession>A0A167R5I5</accession>
<protein>
    <recommendedName>
        <fullName evidence="3">Reelin domain-containing protein</fullName>
    </recommendedName>
</protein>
<feature type="chain" id="PRO_5007891795" description="Reelin domain-containing protein" evidence="2">
    <location>
        <begin position="24"/>
        <end position="282"/>
    </location>
</feature>
<dbReference type="GeneID" id="28990910"/>